<keyword evidence="4" id="KW-1185">Reference proteome</keyword>
<evidence type="ECO:0000256" key="1">
    <source>
        <dbReference type="PROSITE-ProRule" id="PRU00464"/>
    </source>
</evidence>
<dbReference type="PRINTS" id="PR00332">
    <property type="entry name" value="HISTRIAD"/>
</dbReference>
<dbReference type="EMBL" id="BAAAZG010000020">
    <property type="protein sequence ID" value="GAA4075309.1"/>
    <property type="molecule type" value="Genomic_DNA"/>
</dbReference>
<protein>
    <submittedName>
        <fullName evidence="3">HIT family protein</fullName>
    </submittedName>
</protein>
<dbReference type="PANTHER" id="PTHR46648">
    <property type="entry name" value="HIT FAMILY PROTEIN 1"/>
    <property type="match status" value="1"/>
</dbReference>
<organism evidence="3 4">
    <name type="scientific">Actinomadura miaoliensis</name>
    <dbReference type="NCBI Taxonomy" id="430685"/>
    <lineage>
        <taxon>Bacteria</taxon>
        <taxon>Bacillati</taxon>
        <taxon>Actinomycetota</taxon>
        <taxon>Actinomycetes</taxon>
        <taxon>Streptosporangiales</taxon>
        <taxon>Thermomonosporaceae</taxon>
        <taxon>Actinomadura</taxon>
    </lineage>
</organism>
<feature type="domain" description="HIT" evidence="2">
    <location>
        <begin position="13"/>
        <end position="120"/>
    </location>
</feature>
<dbReference type="SUPFAM" id="SSF54197">
    <property type="entry name" value="HIT-like"/>
    <property type="match status" value="1"/>
</dbReference>
<dbReference type="Pfam" id="PF01230">
    <property type="entry name" value="HIT"/>
    <property type="match status" value="1"/>
</dbReference>
<dbReference type="InterPro" id="IPR001310">
    <property type="entry name" value="Histidine_triad_HIT"/>
</dbReference>
<dbReference type="PROSITE" id="PS51084">
    <property type="entry name" value="HIT_2"/>
    <property type="match status" value="1"/>
</dbReference>
<evidence type="ECO:0000313" key="3">
    <source>
        <dbReference type="EMBL" id="GAA4075309.1"/>
    </source>
</evidence>
<dbReference type="PANTHER" id="PTHR46648:SF1">
    <property type="entry name" value="ADENOSINE 5'-MONOPHOSPHORAMIDASE HNT1"/>
    <property type="match status" value="1"/>
</dbReference>
<evidence type="ECO:0000259" key="2">
    <source>
        <dbReference type="PROSITE" id="PS51084"/>
    </source>
</evidence>
<sequence length="144" mass="15691">MADAIIGCVNDCTFCKIVAGRLPSYRILEDEHTVAFLDIAPASPGHTLVVPREHAADVWTISETAHAHVARMVHRVAALVKAALAPDGVNVVHSTGAAAWQEVFHFHTHVVPRRHGDDLRLMWSSEPAPGRELEQTLELIAAAR</sequence>
<name>A0ABP7VVX3_9ACTN</name>
<dbReference type="Proteomes" id="UP001500683">
    <property type="component" value="Unassembled WGS sequence"/>
</dbReference>
<dbReference type="InterPro" id="IPR011146">
    <property type="entry name" value="HIT-like"/>
</dbReference>
<dbReference type="Gene3D" id="3.30.428.10">
    <property type="entry name" value="HIT-like"/>
    <property type="match status" value="1"/>
</dbReference>
<proteinExistence type="predicted"/>
<comment type="caution">
    <text evidence="3">The sequence shown here is derived from an EMBL/GenBank/DDBJ whole genome shotgun (WGS) entry which is preliminary data.</text>
</comment>
<dbReference type="InterPro" id="IPR036265">
    <property type="entry name" value="HIT-like_sf"/>
</dbReference>
<evidence type="ECO:0000313" key="4">
    <source>
        <dbReference type="Proteomes" id="UP001500683"/>
    </source>
</evidence>
<accession>A0ABP7VVX3</accession>
<gene>
    <name evidence="3" type="ORF">GCM10022214_35620</name>
</gene>
<feature type="short sequence motif" description="Histidine triad motif" evidence="1">
    <location>
        <begin position="105"/>
        <end position="109"/>
    </location>
</feature>
<reference evidence="4" key="1">
    <citation type="journal article" date="2019" name="Int. J. Syst. Evol. Microbiol.">
        <title>The Global Catalogue of Microorganisms (GCM) 10K type strain sequencing project: providing services to taxonomists for standard genome sequencing and annotation.</title>
        <authorList>
            <consortium name="The Broad Institute Genomics Platform"/>
            <consortium name="The Broad Institute Genome Sequencing Center for Infectious Disease"/>
            <person name="Wu L."/>
            <person name="Ma J."/>
        </authorList>
    </citation>
    <scope>NUCLEOTIDE SEQUENCE [LARGE SCALE GENOMIC DNA]</scope>
    <source>
        <strain evidence="4">JCM 16702</strain>
    </source>
</reference>